<dbReference type="PANTHER" id="PTHR24373">
    <property type="entry name" value="SLIT RELATED LEUCINE-RICH REPEAT NEURONAL PROTEIN"/>
    <property type="match status" value="1"/>
</dbReference>
<dbReference type="InterPro" id="IPR001611">
    <property type="entry name" value="Leu-rich_rpt"/>
</dbReference>
<evidence type="ECO:0000256" key="1">
    <source>
        <dbReference type="ARBA" id="ARBA00022614"/>
    </source>
</evidence>
<feature type="signal peptide" evidence="5">
    <location>
        <begin position="1"/>
        <end position="19"/>
    </location>
</feature>
<sequence>MDVYIWIVTLCVSFASIETLSCKREGKCKISRIHSMKAADCHGKDMTQFTQCLGKDIEVVDLSFNRIRKLAKEDLTKYSNLKILYLNDNSIAAIDKQAFEGSDYLQTLDLSLNSLTKIPPVLFQLPSLQSLYLGQNLNMNIVDVVEKAKPIKSPLFHLDISYVMTEEPGELPDLGFMPTLEKYNISGNKLISMTTKHFAGLCSLKFLDTTNVSIEYEEDGCGCWTINRWLISRKVNFKPFVCHRKEAECLQDVPIDDFKVYEKCIGELKEELRKSKMKTILLIVVPIGAAVILAIVAYFFVRRRRKLKKKQKADPTQEIMLNNAVKKA</sequence>
<dbReference type="SUPFAM" id="SSF52058">
    <property type="entry name" value="L domain-like"/>
    <property type="match status" value="1"/>
</dbReference>
<name>A0AA38M294_9CUCU</name>
<dbReference type="SMART" id="SM00369">
    <property type="entry name" value="LRR_TYP"/>
    <property type="match status" value="2"/>
</dbReference>
<dbReference type="Proteomes" id="UP001168821">
    <property type="component" value="Unassembled WGS sequence"/>
</dbReference>
<feature type="transmembrane region" description="Helical" evidence="4">
    <location>
        <begin position="280"/>
        <end position="301"/>
    </location>
</feature>
<evidence type="ECO:0000313" key="6">
    <source>
        <dbReference type="EMBL" id="KAJ3639592.1"/>
    </source>
</evidence>
<dbReference type="InterPro" id="IPR050328">
    <property type="entry name" value="Dev_Immune_Receptor"/>
</dbReference>
<keyword evidence="4" id="KW-1133">Transmembrane helix</keyword>
<dbReference type="EMBL" id="JALNTZ010000010">
    <property type="protein sequence ID" value="KAJ3639592.1"/>
    <property type="molecule type" value="Genomic_DNA"/>
</dbReference>
<keyword evidence="1" id="KW-0433">Leucine-rich repeat</keyword>
<keyword evidence="3" id="KW-0677">Repeat</keyword>
<organism evidence="6 7">
    <name type="scientific">Zophobas morio</name>
    <dbReference type="NCBI Taxonomy" id="2755281"/>
    <lineage>
        <taxon>Eukaryota</taxon>
        <taxon>Metazoa</taxon>
        <taxon>Ecdysozoa</taxon>
        <taxon>Arthropoda</taxon>
        <taxon>Hexapoda</taxon>
        <taxon>Insecta</taxon>
        <taxon>Pterygota</taxon>
        <taxon>Neoptera</taxon>
        <taxon>Endopterygota</taxon>
        <taxon>Coleoptera</taxon>
        <taxon>Polyphaga</taxon>
        <taxon>Cucujiformia</taxon>
        <taxon>Tenebrionidae</taxon>
        <taxon>Zophobas</taxon>
    </lineage>
</organism>
<dbReference type="PROSITE" id="PS51450">
    <property type="entry name" value="LRR"/>
    <property type="match status" value="1"/>
</dbReference>
<dbReference type="Pfam" id="PF13855">
    <property type="entry name" value="LRR_8"/>
    <property type="match status" value="1"/>
</dbReference>
<keyword evidence="4" id="KW-0812">Transmembrane</keyword>
<dbReference type="Gene3D" id="3.80.10.10">
    <property type="entry name" value="Ribonuclease Inhibitor"/>
    <property type="match status" value="1"/>
</dbReference>
<feature type="chain" id="PRO_5041461073" evidence="5">
    <location>
        <begin position="20"/>
        <end position="328"/>
    </location>
</feature>
<reference evidence="6" key="1">
    <citation type="journal article" date="2023" name="G3 (Bethesda)">
        <title>Whole genome assemblies of Zophobas morio and Tenebrio molitor.</title>
        <authorList>
            <person name="Kaur S."/>
            <person name="Stinson S.A."/>
            <person name="diCenzo G.C."/>
        </authorList>
    </citation>
    <scope>NUCLEOTIDE SEQUENCE</scope>
    <source>
        <strain evidence="6">QUZm001</strain>
    </source>
</reference>
<dbReference type="PANTHER" id="PTHR24373:SF393">
    <property type="entry name" value="PROTEIN SLIT-LIKE PROTEIN"/>
    <property type="match status" value="1"/>
</dbReference>
<dbReference type="AlphaFoldDB" id="A0AA38M294"/>
<keyword evidence="7" id="KW-1185">Reference proteome</keyword>
<dbReference type="InterPro" id="IPR032675">
    <property type="entry name" value="LRR_dom_sf"/>
</dbReference>
<evidence type="ECO:0000313" key="7">
    <source>
        <dbReference type="Proteomes" id="UP001168821"/>
    </source>
</evidence>
<evidence type="ECO:0000256" key="3">
    <source>
        <dbReference type="ARBA" id="ARBA00022737"/>
    </source>
</evidence>
<protein>
    <submittedName>
        <fullName evidence="6">Uncharacterized protein</fullName>
    </submittedName>
</protein>
<dbReference type="InterPro" id="IPR003591">
    <property type="entry name" value="Leu-rich_rpt_typical-subtyp"/>
</dbReference>
<evidence type="ECO:0000256" key="2">
    <source>
        <dbReference type="ARBA" id="ARBA00022729"/>
    </source>
</evidence>
<evidence type="ECO:0000256" key="5">
    <source>
        <dbReference type="SAM" id="SignalP"/>
    </source>
</evidence>
<evidence type="ECO:0000256" key="4">
    <source>
        <dbReference type="SAM" id="Phobius"/>
    </source>
</evidence>
<proteinExistence type="predicted"/>
<gene>
    <name evidence="6" type="ORF">Zmor_002942</name>
</gene>
<keyword evidence="2 5" id="KW-0732">Signal</keyword>
<accession>A0AA38M294</accession>
<keyword evidence="4" id="KW-0472">Membrane</keyword>
<comment type="caution">
    <text evidence="6">The sequence shown here is derived from an EMBL/GenBank/DDBJ whole genome shotgun (WGS) entry which is preliminary data.</text>
</comment>